<keyword evidence="7" id="KW-1185">Reference proteome</keyword>
<dbReference type="PANTHER" id="PTHR45848:SF4">
    <property type="entry name" value="DUAL SPECIFICITY PROTEIN PHOSPHATASE 12"/>
    <property type="match status" value="1"/>
</dbReference>
<evidence type="ECO:0000256" key="4">
    <source>
        <dbReference type="ARBA" id="ARBA00022912"/>
    </source>
</evidence>
<proteinExistence type="inferred from homology"/>
<dbReference type="GO" id="GO:0008138">
    <property type="term" value="F:protein tyrosine/serine/threonine phosphatase activity"/>
    <property type="evidence" value="ECO:0007669"/>
    <property type="project" value="TreeGrafter"/>
</dbReference>
<protein>
    <recommendedName>
        <fullName evidence="2">protein-tyrosine-phosphatase</fullName>
        <ecNumber evidence="2">3.1.3.48</ecNumber>
    </recommendedName>
</protein>
<dbReference type="EC" id="3.1.3.48" evidence="2"/>
<keyword evidence="4" id="KW-0904">Protein phosphatase</keyword>
<evidence type="ECO:0000256" key="1">
    <source>
        <dbReference type="ARBA" id="ARBA00008601"/>
    </source>
</evidence>
<accession>A0A177TE96</accession>
<evidence type="ECO:0000256" key="5">
    <source>
        <dbReference type="SAM" id="MobiDB-lite"/>
    </source>
</evidence>
<evidence type="ECO:0000313" key="6">
    <source>
        <dbReference type="EMBL" id="KAE8252093.1"/>
    </source>
</evidence>
<dbReference type="GO" id="GO:0005634">
    <property type="term" value="C:nucleus"/>
    <property type="evidence" value="ECO:0007669"/>
    <property type="project" value="TreeGrafter"/>
</dbReference>
<dbReference type="PANTHER" id="PTHR45848">
    <property type="entry name" value="DUAL SPECIFICITY PROTEIN PHOSPHATASE 12 FAMILY MEMBER"/>
    <property type="match status" value="1"/>
</dbReference>
<evidence type="ECO:0000256" key="2">
    <source>
        <dbReference type="ARBA" id="ARBA00013064"/>
    </source>
</evidence>
<feature type="region of interest" description="Disordered" evidence="5">
    <location>
        <begin position="27"/>
        <end position="114"/>
    </location>
</feature>
<evidence type="ECO:0000313" key="7">
    <source>
        <dbReference type="Proteomes" id="UP000077521"/>
    </source>
</evidence>
<name>A0A177TE96_9BASI</name>
<sequence length="219" mass="22990">MSTRRPQPTNLRCRLCTRTLISQAADLVPHTPGPGQVAFEPRKRDPRWAVVPLTQRAGPRPATGPAEEASLAPEQEKEKEGSAEEEGADGSTAQEQEGPSSSAPTPTPTPRPIQTAASLTSRLPPHLAALRLGSSSTTAPPTLAAGERTTTTACSSHFVEPQPWMSSLLDGGETRGRIVCPNGRCAGKLGSWDWAGAQCACGAWVTPAFALHASRVDAV</sequence>
<dbReference type="Proteomes" id="UP000077521">
    <property type="component" value="Unassembled WGS sequence"/>
</dbReference>
<organism evidence="6 7">
    <name type="scientific">Tilletia indica</name>
    <dbReference type="NCBI Taxonomy" id="43049"/>
    <lineage>
        <taxon>Eukaryota</taxon>
        <taxon>Fungi</taxon>
        <taxon>Dikarya</taxon>
        <taxon>Basidiomycota</taxon>
        <taxon>Ustilaginomycotina</taxon>
        <taxon>Exobasidiomycetes</taxon>
        <taxon>Tilletiales</taxon>
        <taxon>Tilletiaceae</taxon>
        <taxon>Tilletia</taxon>
    </lineage>
</organism>
<evidence type="ECO:0000256" key="3">
    <source>
        <dbReference type="ARBA" id="ARBA00022801"/>
    </source>
</evidence>
<dbReference type="AlphaFoldDB" id="A0A177TE96"/>
<reference evidence="6" key="2">
    <citation type="journal article" date="2019" name="IMA Fungus">
        <title>Genome sequencing and comparison of five Tilletia species to identify candidate genes for the detection of regulated species infecting wheat.</title>
        <authorList>
            <person name="Nguyen H.D.T."/>
            <person name="Sultana T."/>
            <person name="Kesanakurti P."/>
            <person name="Hambleton S."/>
        </authorList>
    </citation>
    <scope>NUCLEOTIDE SEQUENCE</scope>
    <source>
        <strain evidence="6">DAOMC 236416</strain>
    </source>
</reference>
<dbReference type="GO" id="GO:0004725">
    <property type="term" value="F:protein tyrosine phosphatase activity"/>
    <property type="evidence" value="ECO:0007669"/>
    <property type="project" value="UniProtKB-EC"/>
</dbReference>
<comment type="caution">
    <text evidence="6">The sequence shown here is derived from an EMBL/GenBank/DDBJ whole genome shotgun (WGS) entry which is preliminary data.</text>
</comment>
<keyword evidence="3" id="KW-0378">Hydrolase</keyword>
<comment type="similarity">
    <text evidence="1">Belongs to the protein-tyrosine phosphatase family. Non-receptor class dual specificity subfamily.</text>
</comment>
<dbReference type="EMBL" id="LWDF02000219">
    <property type="protein sequence ID" value="KAE8252093.1"/>
    <property type="molecule type" value="Genomic_DNA"/>
</dbReference>
<gene>
    <name evidence="6" type="ORF">A4X13_0g3710</name>
</gene>
<reference evidence="6" key="1">
    <citation type="submission" date="2016-04" db="EMBL/GenBank/DDBJ databases">
        <authorList>
            <person name="Nguyen H.D."/>
            <person name="Samba Siva P."/>
            <person name="Cullis J."/>
            <person name="Levesque C.A."/>
            <person name="Hambleton S."/>
        </authorList>
    </citation>
    <scope>NUCLEOTIDE SEQUENCE</scope>
    <source>
        <strain evidence="6">DAOMC 236416</strain>
    </source>
</reference>